<organism evidence="2 3">
    <name type="scientific">Lactarius akahatsu</name>
    <dbReference type="NCBI Taxonomy" id="416441"/>
    <lineage>
        <taxon>Eukaryota</taxon>
        <taxon>Fungi</taxon>
        <taxon>Dikarya</taxon>
        <taxon>Basidiomycota</taxon>
        <taxon>Agaricomycotina</taxon>
        <taxon>Agaricomycetes</taxon>
        <taxon>Russulales</taxon>
        <taxon>Russulaceae</taxon>
        <taxon>Lactarius</taxon>
    </lineage>
</organism>
<gene>
    <name evidence="2" type="ORF">EDB92DRAFT_1946751</name>
</gene>
<protein>
    <submittedName>
        <fullName evidence="2">Uncharacterized protein</fullName>
    </submittedName>
</protein>
<dbReference type="Proteomes" id="UP001201163">
    <property type="component" value="Unassembled WGS sequence"/>
</dbReference>
<reference evidence="2" key="1">
    <citation type="submission" date="2022-01" db="EMBL/GenBank/DDBJ databases">
        <title>Comparative genomics reveals a dynamic genome evolution in the ectomycorrhizal milk-cap (Lactarius) mushrooms.</title>
        <authorList>
            <consortium name="DOE Joint Genome Institute"/>
            <person name="Lebreton A."/>
            <person name="Tang N."/>
            <person name="Kuo A."/>
            <person name="LaButti K."/>
            <person name="Drula E."/>
            <person name="Barry K."/>
            <person name="Clum A."/>
            <person name="Lipzen A."/>
            <person name="Mousain D."/>
            <person name="Ng V."/>
            <person name="Wang R."/>
            <person name="Wang X."/>
            <person name="Dai Y."/>
            <person name="Henrissat B."/>
            <person name="Grigoriev I.V."/>
            <person name="Guerin-Laguette A."/>
            <person name="Yu F."/>
            <person name="Martin F.M."/>
        </authorList>
    </citation>
    <scope>NUCLEOTIDE SEQUENCE</scope>
    <source>
        <strain evidence="2">QP</strain>
    </source>
</reference>
<accession>A0AAD4QCU2</accession>
<evidence type="ECO:0000256" key="1">
    <source>
        <dbReference type="SAM" id="MobiDB-lite"/>
    </source>
</evidence>
<proteinExistence type="predicted"/>
<sequence length="310" mass="33625">MPHIYKDFKEAISIRFNTNQHPTPQFEKMAATFACLGAVTVGTGANTTTLAICPQLQALIAMSALPQKWEHLIPVMCNNLALADLQCHDPLIMPSAKFRDILGSAHKATHNAQKLSAIKRKRNDPRFSKQGSSLQQPRAPGPSNQQQPFRQCGGCGSGRGKAKGKGKAPARAPQHSHIASVAALAPPTSHKVTHIGSSGVTMRTEVESPSPQRASGFFPSVNKALMLAEQLDVPTTVQTIKTLEQHFADVDALMCPRIEKFMDEEYDSDFDIDMSQQPSGSAQPVMNIDSLNDTEIFVSNLTLSNLTSQV</sequence>
<evidence type="ECO:0000313" key="2">
    <source>
        <dbReference type="EMBL" id="KAH8990070.1"/>
    </source>
</evidence>
<comment type="caution">
    <text evidence="2">The sequence shown here is derived from an EMBL/GenBank/DDBJ whole genome shotgun (WGS) entry which is preliminary data.</text>
</comment>
<feature type="compositionally biased region" description="Polar residues" evidence="1">
    <location>
        <begin position="129"/>
        <end position="149"/>
    </location>
</feature>
<feature type="region of interest" description="Disordered" evidence="1">
    <location>
        <begin position="112"/>
        <end position="176"/>
    </location>
</feature>
<name>A0AAD4QCU2_9AGAM</name>
<keyword evidence="3" id="KW-1185">Reference proteome</keyword>
<dbReference type="AlphaFoldDB" id="A0AAD4QCU2"/>
<evidence type="ECO:0000313" key="3">
    <source>
        <dbReference type="Proteomes" id="UP001201163"/>
    </source>
</evidence>
<dbReference type="EMBL" id="JAKELL010000032">
    <property type="protein sequence ID" value="KAH8990070.1"/>
    <property type="molecule type" value="Genomic_DNA"/>
</dbReference>